<evidence type="ECO:0000259" key="6">
    <source>
        <dbReference type="Pfam" id="PF00884"/>
    </source>
</evidence>
<dbReference type="InterPro" id="IPR047115">
    <property type="entry name" value="ARSB"/>
</dbReference>
<keyword evidence="3" id="KW-0378">Hydrolase</keyword>
<evidence type="ECO:0000256" key="2">
    <source>
        <dbReference type="ARBA" id="ARBA00022723"/>
    </source>
</evidence>
<proteinExistence type="inferred from homology"/>
<sequence>MYITMLSFRAMRHRVGMLLLGVFLLLQAGAQQARPNIVIIVADDMGWGDVGFHGSEIRTPHIDQLAREGVVLNRYYVSPICSPTRAGLMTGRLPERYGLRENVIAPWLDFGVDTTAEFLPQMLAQAGYKNRAAIGKWHLGHSKRKYLPLRRGFTHFYGHYNGAIDYFTHKREGELDWHNDWQTAADTGYTTDLITAEAINCINSYQQEGPFFLYVAYNAPHGPLQAKEHDLSSYGFDPLKPVFGKGQPGEEGSAGRGNTRRQTYAAMVTAMDAGIGRILQALNNAGIDDNTLVLFQSDNGAAPKEGGRNLPLRGFKFQEWEGGVRVPAVIRWPAAFKGGWVCEQVTGYIDIAPTLREITGLQQPPPQPYDGLSIIQCLKERKTVRRDFYLGNGTLISNDWKLVMPKKESAAGGAGPQLFAIDKDPYEKEALGARYPGRLKALVALLQQYQAIVPAQKVPPYEQGRKKFEAPRNWDIRE</sequence>
<evidence type="ECO:0000256" key="1">
    <source>
        <dbReference type="ARBA" id="ARBA00008779"/>
    </source>
</evidence>
<dbReference type="PROSITE" id="PS00523">
    <property type="entry name" value="SULFATASE_1"/>
    <property type="match status" value="1"/>
</dbReference>
<dbReference type="InterPro" id="IPR000917">
    <property type="entry name" value="Sulfatase_N"/>
</dbReference>
<dbReference type="SUPFAM" id="SSF53649">
    <property type="entry name" value="Alkaline phosphatase-like"/>
    <property type="match status" value="1"/>
</dbReference>
<dbReference type="InterPro" id="IPR024607">
    <property type="entry name" value="Sulfatase_CS"/>
</dbReference>
<accession>A0A1G6ZTC3</accession>
<evidence type="ECO:0000256" key="4">
    <source>
        <dbReference type="ARBA" id="ARBA00022837"/>
    </source>
</evidence>
<dbReference type="EMBL" id="FMZO01000019">
    <property type="protein sequence ID" value="SDE04806.1"/>
    <property type="molecule type" value="Genomic_DNA"/>
</dbReference>
<dbReference type="Gene3D" id="3.40.720.10">
    <property type="entry name" value="Alkaline Phosphatase, subunit A"/>
    <property type="match status" value="1"/>
</dbReference>
<dbReference type="CDD" id="cd16029">
    <property type="entry name" value="4-S"/>
    <property type="match status" value="1"/>
</dbReference>
<keyword evidence="2" id="KW-0479">Metal-binding</keyword>
<dbReference type="AlphaFoldDB" id="A0A1G6ZTC3"/>
<feature type="domain" description="Sulfatase N-terminal" evidence="6">
    <location>
        <begin position="35"/>
        <end position="360"/>
    </location>
</feature>
<evidence type="ECO:0000313" key="8">
    <source>
        <dbReference type="Proteomes" id="UP000198757"/>
    </source>
</evidence>
<dbReference type="Proteomes" id="UP000198757">
    <property type="component" value="Unassembled WGS sequence"/>
</dbReference>
<evidence type="ECO:0000256" key="3">
    <source>
        <dbReference type="ARBA" id="ARBA00022801"/>
    </source>
</evidence>
<dbReference type="GO" id="GO:0008484">
    <property type="term" value="F:sulfuric ester hydrolase activity"/>
    <property type="evidence" value="ECO:0007669"/>
    <property type="project" value="InterPro"/>
</dbReference>
<dbReference type="GO" id="GO:0046872">
    <property type="term" value="F:metal ion binding"/>
    <property type="evidence" value="ECO:0007669"/>
    <property type="project" value="UniProtKB-KW"/>
</dbReference>
<name>A0A1G6ZTC3_NIADE</name>
<dbReference type="Gene3D" id="3.30.1120.10">
    <property type="match status" value="1"/>
</dbReference>
<protein>
    <submittedName>
        <fullName evidence="7">Arylsulfatase B</fullName>
    </submittedName>
</protein>
<evidence type="ECO:0000256" key="5">
    <source>
        <dbReference type="ARBA" id="ARBA00023180"/>
    </source>
</evidence>
<gene>
    <name evidence="7" type="ORF">SAMN04487894_11922</name>
</gene>
<dbReference type="STRING" id="1285928.SAMN04487894_11922"/>
<dbReference type="PANTHER" id="PTHR10342:SF274">
    <property type="entry name" value="ARYLSULFATASE B"/>
    <property type="match status" value="1"/>
</dbReference>
<reference evidence="8" key="1">
    <citation type="submission" date="2016-10" db="EMBL/GenBank/DDBJ databases">
        <authorList>
            <person name="Varghese N."/>
            <person name="Submissions S."/>
        </authorList>
    </citation>
    <scope>NUCLEOTIDE SEQUENCE [LARGE SCALE GENOMIC DNA]</scope>
    <source>
        <strain evidence="8">DSM 25811 / CCM 8410 / LMG 26954 / E90</strain>
    </source>
</reference>
<keyword evidence="8" id="KW-1185">Reference proteome</keyword>
<keyword evidence="4" id="KW-0106">Calcium</keyword>
<keyword evidence="5" id="KW-0325">Glycoprotein</keyword>
<dbReference type="PANTHER" id="PTHR10342">
    <property type="entry name" value="ARYLSULFATASE"/>
    <property type="match status" value="1"/>
</dbReference>
<dbReference type="Pfam" id="PF00884">
    <property type="entry name" value="Sulfatase"/>
    <property type="match status" value="1"/>
</dbReference>
<organism evidence="7 8">
    <name type="scientific">Niabella drilacis (strain DSM 25811 / CCM 8410 / CCUG 62505 / LMG 26954 / E90)</name>
    <dbReference type="NCBI Taxonomy" id="1285928"/>
    <lineage>
        <taxon>Bacteria</taxon>
        <taxon>Pseudomonadati</taxon>
        <taxon>Bacteroidota</taxon>
        <taxon>Chitinophagia</taxon>
        <taxon>Chitinophagales</taxon>
        <taxon>Chitinophagaceae</taxon>
        <taxon>Niabella</taxon>
    </lineage>
</organism>
<evidence type="ECO:0000313" key="7">
    <source>
        <dbReference type="EMBL" id="SDE04806.1"/>
    </source>
</evidence>
<comment type="similarity">
    <text evidence="1">Belongs to the sulfatase family.</text>
</comment>
<dbReference type="InterPro" id="IPR017850">
    <property type="entry name" value="Alkaline_phosphatase_core_sf"/>
</dbReference>